<dbReference type="STRING" id="220714.SAMN05660469_1049"/>
<evidence type="ECO:0000256" key="2">
    <source>
        <dbReference type="ARBA" id="ARBA00022840"/>
    </source>
</evidence>
<proteinExistence type="predicted"/>
<feature type="domain" description="HTH cro/C1-type" evidence="4">
    <location>
        <begin position="9"/>
        <end position="63"/>
    </location>
</feature>
<dbReference type="AlphaFoldDB" id="A0A3F3H6I0"/>
<accession>A0A3F3H6I0</accession>
<dbReference type="SUPFAM" id="SSF47413">
    <property type="entry name" value="lambda repressor-like DNA-binding domains"/>
    <property type="match status" value="1"/>
</dbReference>
<dbReference type="InterPro" id="IPR010982">
    <property type="entry name" value="Lambda_DNA-bd_dom_sf"/>
</dbReference>
<dbReference type="InterPro" id="IPR001387">
    <property type="entry name" value="Cro/C1-type_HTH"/>
</dbReference>
<dbReference type="RefSeq" id="WP_059379093.1">
    <property type="nucleotide sequence ID" value="NZ_DF968068.1"/>
</dbReference>
<dbReference type="Proteomes" id="UP000061227">
    <property type="component" value="Unassembled WGS sequence"/>
</dbReference>
<sequence>MKNIFGEQLTRLRQKKNLSQQDLAQKLYVSRQSISKWENNEVEPNIDKLISLSNIFDVELDYLITGKKQSKEILLEIHHLSKKFDKEILKDINLSIHSHERIALLGSNGSGKSTLAKIIVGETSSSSGYLVQHFNPRNDLSIMPQDNILLNSYQVEEQIALSASIQKEYNKNFLSELLSEYNLTEQKKVIISELSGGQKRRLSLLIALLKPIKLLILDEPTVGMDLESIDFFWKKLELVNTSVLTITHDFNQIDRYFDRVLLLKEGVIISDEQVSNIHSNNQTIEKWYRLKNK</sequence>
<dbReference type="PROSITE" id="PS00211">
    <property type="entry name" value="ABC_TRANSPORTER_1"/>
    <property type="match status" value="1"/>
</dbReference>
<protein>
    <submittedName>
        <fullName evidence="5">ABC transporter ATP-binding protein</fullName>
    </submittedName>
</protein>
<dbReference type="InterPro" id="IPR027417">
    <property type="entry name" value="P-loop_NTPase"/>
</dbReference>
<dbReference type="InterPro" id="IPR003439">
    <property type="entry name" value="ABC_transporter-like_ATP-bd"/>
</dbReference>
<dbReference type="Pfam" id="PF01381">
    <property type="entry name" value="HTH_3"/>
    <property type="match status" value="1"/>
</dbReference>
<evidence type="ECO:0000256" key="1">
    <source>
        <dbReference type="ARBA" id="ARBA00022741"/>
    </source>
</evidence>
<organism evidence="5 6">
    <name type="scientific">Fructobacillus pseudoficulneus</name>
    <dbReference type="NCBI Taxonomy" id="220714"/>
    <lineage>
        <taxon>Bacteria</taxon>
        <taxon>Bacillati</taxon>
        <taxon>Bacillota</taxon>
        <taxon>Bacilli</taxon>
        <taxon>Lactobacillales</taxon>
        <taxon>Lactobacillaceae</taxon>
        <taxon>Fructobacillus</taxon>
    </lineage>
</organism>
<dbReference type="PROSITE" id="PS50893">
    <property type="entry name" value="ABC_TRANSPORTER_2"/>
    <property type="match status" value="1"/>
</dbReference>
<dbReference type="GO" id="GO:0005524">
    <property type="term" value="F:ATP binding"/>
    <property type="evidence" value="ECO:0007669"/>
    <property type="project" value="UniProtKB-KW"/>
</dbReference>
<dbReference type="PROSITE" id="PS50943">
    <property type="entry name" value="HTH_CROC1"/>
    <property type="match status" value="1"/>
</dbReference>
<dbReference type="SMART" id="SM00530">
    <property type="entry name" value="HTH_XRE"/>
    <property type="match status" value="1"/>
</dbReference>
<evidence type="ECO:0000259" key="4">
    <source>
        <dbReference type="PROSITE" id="PS50943"/>
    </source>
</evidence>
<dbReference type="Gene3D" id="3.40.50.300">
    <property type="entry name" value="P-loop containing nucleotide triphosphate hydrolases"/>
    <property type="match status" value="1"/>
</dbReference>
<dbReference type="GO" id="GO:0003677">
    <property type="term" value="F:DNA binding"/>
    <property type="evidence" value="ECO:0007669"/>
    <property type="project" value="InterPro"/>
</dbReference>
<dbReference type="InterPro" id="IPR017871">
    <property type="entry name" value="ABC_transporter-like_CS"/>
</dbReference>
<dbReference type="PANTHER" id="PTHR43038:SF3">
    <property type="entry name" value="ABC TRANSPORTER G FAMILY MEMBER 20 ISOFORM X1"/>
    <property type="match status" value="1"/>
</dbReference>
<evidence type="ECO:0000313" key="6">
    <source>
        <dbReference type="Proteomes" id="UP000061227"/>
    </source>
</evidence>
<dbReference type="InterPro" id="IPR003593">
    <property type="entry name" value="AAA+_ATPase"/>
</dbReference>
<dbReference type="SUPFAM" id="SSF52540">
    <property type="entry name" value="P-loop containing nucleoside triphosphate hydrolases"/>
    <property type="match status" value="1"/>
</dbReference>
<evidence type="ECO:0000259" key="3">
    <source>
        <dbReference type="PROSITE" id="PS50893"/>
    </source>
</evidence>
<dbReference type="GO" id="GO:0016887">
    <property type="term" value="F:ATP hydrolysis activity"/>
    <property type="evidence" value="ECO:0007669"/>
    <property type="project" value="InterPro"/>
</dbReference>
<gene>
    <name evidence="5" type="ORF">FPFC_061030</name>
</gene>
<name>A0A3F3H6I0_9LACO</name>
<keyword evidence="1" id="KW-0547">Nucleotide-binding</keyword>
<dbReference type="OrthoDB" id="9805856at2"/>
<feature type="domain" description="ABC transporter" evidence="3">
    <location>
        <begin position="68"/>
        <end position="290"/>
    </location>
</feature>
<dbReference type="SMART" id="SM00382">
    <property type="entry name" value="AAA"/>
    <property type="match status" value="1"/>
</dbReference>
<dbReference type="PANTHER" id="PTHR43038">
    <property type="entry name" value="ATP-BINDING CASSETTE, SUB-FAMILY H, MEMBER 1"/>
    <property type="match status" value="1"/>
</dbReference>
<dbReference type="Pfam" id="PF00005">
    <property type="entry name" value="ABC_tran"/>
    <property type="match status" value="1"/>
</dbReference>
<dbReference type="Gene3D" id="1.10.260.40">
    <property type="entry name" value="lambda repressor-like DNA-binding domains"/>
    <property type="match status" value="1"/>
</dbReference>
<dbReference type="CDD" id="cd00093">
    <property type="entry name" value="HTH_XRE"/>
    <property type="match status" value="1"/>
</dbReference>
<keyword evidence="2 5" id="KW-0067">ATP-binding</keyword>
<keyword evidence="6" id="KW-1185">Reference proteome</keyword>
<evidence type="ECO:0000313" key="5">
    <source>
        <dbReference type="EMBL" id="GAP03380.1"/>
    </source>
</evidence>
<reference evidence="5 6" key="1">
    <citation type="journal article" date="2015" name="BMC Genomics">
        <title>Comparative genomics of Fructobacillus spp. and Leuconostoc spp. reveals niche-specific evolution of Fructobacillus spp.</title>
        <authorList>
            <person name="Endo A."/>
            <person name="Tanizawa Y."/>
            <person name="Tanaka N."/>
            <person name="Maeno S."/>
            <person name="Kumar H."/>
            <person name="Shiwa Y."/>
            <person name="Okada S."/>
            <person name="Yoshikawa H."/>
            <person name="Dicks L."/>
            <person name="Nakagawa J."/>
            <person name="Arita M."/>
        </authorList>
    </citation>
    <scope>NUCLEOTIDE SEQUENCE [LARGE SCALE GENOMIC DNA]</scope>
    <source>
        <strain evidence="5 6">DSM 15468</strain>
    </source>
</reference>
<dbReference type="EMBL" id="DF968068">
    <property type="protein sequence ID" value="GAP03380.1"/>
    <property type="molecule type" value="Genomic_DNA"/>
</dbReference>